<dbReference type="PANTHER" id="PTHR35486:SF1">
    <property type="entry name" value="OS02G0689500 PROTEIN"/>
    <property type="match status" value="1"/>
</dbReference>
<evidence type="ECO:0000313" key="3">
    <source>
        <dbReference type="EnsemblPlants" id="Ma03_p28540.1"/>
    </source>
</evidence>
<evidence type="ECO:0000313" key="4">
    <source>
        <dbReference type="Proteomes" id="UP000012960"/>
    </source>
</evidence>
<dbReference type="Gramene" id="Ma03_t28540.1">
    <property type="protein sequence ID" value="Ma03_p28540.1"/>
    <property type="gene ID" value="Ma03_g28540"/>
</dbReference>
<dbReference type="OrthoDB" id="688025at2759"/>
<dbReference type="EMBL" id="HG996468">
    <property type="protein sequence ID" value="CAG1851558.1"/>
    <property type="molecule type" value="Genomic_DNA"/>
</dbReference>
<protein>
    <submittedName>
        <fullName evidence="2">(wild Malaysian banana) hypothetical protein</fullName>
    </submittedName>
</protein>
<feature type="region of interest" description="Disordered" evidence="1">
    <location>
        <begin position="186"/>
        <end position="211"/>
    </location>
</feature>
<dbReference type="Proteomes" id="UP000012960">
    <property type="component" value="Unplaced"/>
</dbReference>
<organism evidence="3 4">
    <name type="scientific">Musa acuminata subsp. malaccensis</name>
    <name type="common">Wild banana</name>
    <name type="synonym">Musa malaccensis</name>
    <dbReference type="NCBI Taxonomy" id="214687"/>
    <lineage>
        <taxon>Eukaryota</taxon>
        <taxon>Viridiplantae</taxon>
        <taxon>Streptophyta</taxon>
        <taxon>Embryophyta</taxon>
        <taxon>Tracheophyta</taxon>
        <taxon>Spermatophyta</taxon>
        <taxon>Magnoliopsida</taxon>
        <taxon>Liliopsida</taxon>
        <taxon>Zingiberales</taxon>
        <taxon>Musaceae</taxon>
        <taxon>Musa</taxon>
    </lineage>
</organism>
<dbReference type="PANTHER" id="PTHR35486">
    <property type="entry name" value="EXPRESSED PROTEIN"/>
    <property type="match status" value="1"/>
</dbReference>
<proteinExistence type="predicted"/>
<dbReference type="EnsemblPlants" id="Ma03_t28540.1">
    <property type="protein sequence ID" value="Ma03_p28540.1"/>
    <property type="gene ID" value="Ma03_g28540"/>
</dbReference>
<reference evidence="3" key="2">
    <citation type="submission" date="2021-05" db="UniProtKB">
        <authorList>
            <consortium name="EnsemblPlants"/>
        </authorList>
    </citation>
    <scope>IDENTIFICATION</scope>
    <source>
        <strain evidence="3">subsp. malaccensis</strain>
    </source>
</reference>
<keyword evidence="4" id="KW-1185">Reference proteome</keyword>
<evidence type="ECO:0000313" key="2">
    <source>
        <dbReference type="EMBL" id="CAG1851558.1"/>
    </source>
</evidence>
<gene>
    <name evidence="2" type="ORF">GSMUA_190080.1</name>
</gene>
<name>A0A804IHD9_MUSAM</name>
<accession>A0A804IHD9</accession>
<dbReference type="AlphaFoldDB" id="A0A804IHD9"/>
<dbReference type="FunCoup" id="A0A804IHD9">
    <property type="interactions" value="1978"/>
</dbReference>
<dbReference type="OMA" id="ECYLSPP"/>
<sequence>MKCKKHPYELGAGVCASCLRERLLTLVAAQDGLAPRDYHYRNHRRTFDAPPAPPAPPVAFPRSVSPYLPPRRSAGSSASHHCDRRFFSTPQLGPTFGGEVDGGPSRSYGRFSVLKALFGHHRQEKVEVDWGYCEGSGSRSWFSALVPGIRRKKKQPQVSSAAEGEALPEQTRRSCRVVGRGMSPAMEEEEVDEIGYSSESSNGWRRPTPTPLRRISANTRSRHHHPRGLGGVSSFAVCLSPLMRVGPGGRHSHVAEPAAVSSELWGPASSVRRHRRATAAGAPRGLDPCRSRKLADFARFN</sequence>
<reference evidence="2" key="1">
    <citation type="submission" date="2021-03" db="EMBL/GenBank/DDBJ databases">
        <authorList>
            <consortium name="Genoscope - CEA"/>
            <person name="William W."/>
        </authorList>
    </citation>
    <scope>NUCLEOTIDE SEQUENCE</scope>
    <source>
        <strain evidence="2">Doubled-haploid Pahang</strain>
    </source>
</reference>
<evidence type="ECO:0000256" key="1">
    <source>
        <dbReference type="SAM" id="MobiDB-lite"/>
    </source>
</evidence>
<feature type="region of interest" description="Disordered" evidence="1">
    <location>
        <begin position="152"/>
        <end position="174"/>
    </location>
</feature>